<feature type="chain" id="PRO_5023000320" description="DUF4369 domain-containing protein" evidence="1">
    <location>
        <begin position="24"/>
        <end position="248"/>
    </location>
</feature>
<evidence type="ECO:0000313" key="3">
    <source>
        <dbReference type="Proteomes" id="UP000321479"/>
    </source>
</evidence>
<dbReference type="RefSeq" id="WP_147033762.1">
    <property type="nucleotide sequence ID" value="NZ_CP042436.1"/>
</dbReference>
<dbReference type="OrthoDB" id="767616at2"/>
<evidence type="ECO:0000313" key="2">
    <source>
        <dbReference type="EMBL" id="QEC64929.1"/>
    </source>
</evidence>
<dbReference type="EMBL" id="CP042436">
    <property type="protein sequence ID" value="QEC64929.1"/>
    <property type="molecule type" value="Genomic_DNA"/>
</dbReference>
<sequence length="248" mass="28555">MKKIYSAFYLSLLLLLISTDLKAQDTYQPGYVILNDGTRVPGLIRLNQREPWYNQRVIFMKDSAAVAADPNGKVKSKKYKFTDMKSYQVGQVKFEKVHYVDMENLQLKSLGSNDHMLEVLSSGRINSYRYYSYPPDIEADFGTEEEQNAKEEKRKKDLINGFKILTKKDNESKFNDALDYDVQKYFKDAPEILEKYQKGEYGNQPTAPKKGLAAKMIAMAKKQTFKLEEANAIITAFNEYNQKNAATK</sequence>
<dbReference type="AlphaFoldDB" id="A0A5B8V194"/>
<protein>
    <recommendedName>
        <fullName evidence="4">DUF4369 domain-containing protein</fullName>
    </recommendedName>
</protein>
<proteinExistence type="predicted"/>
<evidence type="ECO:0008006" key="4">
    <source>
        <dbReference type="Google" id="ProtNLM"/>
    </source>
</evidence>
<accession>A0A5B8V194</accession>
<evidence type="ECO:0000256" key="1">
    <source>
        <dbReference type="SAM" id="SignalP"/>
    </source>
</evidence>
<reference evidence="2 3" key="1">
    <citation type="journal article" date="2017" name="Curr. Microbiol.">
        <title>Mucilaginibacter ginsenosidivorans sp. nov., Isolated from Soil of Ginseng Field.</title>
        <authorList>
            <person name="Kim M.M."/>
            <person name="Siddiqi M.Z."/>
            <person name="Im W.T."/>
        </authorList>
    </citation>
    <scope>NUCLEOTIDE SEQUENCE [LARGE SCALE GENOMIC DNA]</scope>
    <source>
        <strain evidence="2 3">Gsoil 3017</strain>
    </source>
</reference>
<gene>
    <name evidence="2" type="ORF">FRZ54_20940</name>
</gene>
<name>A0A5B8V194_9SPHI</name>
<dbReference type="KEGG" id="mgin:FRZ54_20940"/>
<feature type="signal peptide" evidence="1">
    <location>
        <begin position="1"/>
        <end position="23"/>
    </location>
</feature>
<dbReference type="Proteomes" id="UP000321479">
    <property type="component" value="Chromosome"/>
</dbReference>
<organism evidence="2 3">
    <name type="scientific">Mucilaginibacter ginsenosidivorans</name>
    <dbReference type="NCBI Taxonomy" id="398053"/>
    <lineage>
        <taxon>Bacteria</taxon>
        <taxon>Pseudomonadati</taxon>
        <taxon>Bacteroidota</taxon>
        <taxon>Sphingobacteriia</taxon>
        <taxon>Sphingobacteriales</taxon>
        <taxon>Sphingobacteriaceae</taxon>
        <taxon>Mucilaginibacter</taxon>
    </lineage>
</organism>
<keyword evidence="3" id="KW-1185">Reference proteome</keyword>
<keyword evidence="1" id="KW-0732">Signal</keyword>